<dbReference type="InterPro" id="IPR009057">
    <property type="entry name" value="Homeodomain-like_sf"/>
</dbReference>
<dbReference type="GO" id="GO:0003677">
    <property type="term" value="F:DNA binding"/>
    <property type="evidence" value="ECO:0007669"/>
    <property type="project" value="UniProtKB-KW"/>
</dbReference>
<protein>
    <submittedName>
        <fullName evidence="9">Transcription factor RAX3</fullName>
    </submittedName>
</protein>
<dbReference type="PANTHER" id="PTHR48000">
    <property type="entry name" value="OS09G0431300 PROTEIN"/>
    <property type="match status" value="1"/>
</dbReference>
<feature type="domain" description="Myb-like" evidence="7">
    <location>
        <begin position="9"/>
        <end position="62"/>
    </location>
</feature>
<keyword evidence="3" id="KW-0805">Transcription regulation</keyword>
<dbReference type="InterPro" id="IPR001005">
    <property type="entry name" value="SANT/Myb"/>
</dbReference>
<dbReference type="PROSITE" id="PS51294">
    <property type="entry name" value="HTH_MYB"/>
    <property type="match status" value="2"/>
</dbReference>
<dbReference type="PANTHER" id="PTHR48000:SF46">
    <property type="entry name" value="TRANSCRIPTION FACTOR MYB36"/>
    <property type="match status" value="1"/>
</dbReference>
<dbReference type="Gene3D" id="1.10.10.60">
    <property type="entry name" value="Homeodomain-like"/>
    <property type="match status" value="2"/>
</dbReference>
<comment type="caution">
    <text evidence="9">The sequence shown here is derived from an EMBL/GenBank/DDBJ whole genome shotgun (WGS) entry which is preliminary data.</text>
</comment>
<dbReference type="FunFam" id="1.10.10.60:FF:000222">
    <property type="entry name" value="Transcription factor MYB36"/>
    <property type="match status" value="1"/>
</dbReference>
<evidence type="ECO:0000256" key="2">
    <source>
        <dbReference type="ARBA" id="ARBA00022737"/>
    </source>
</evidence>
<keyword evidence="5" id="KW-0804">Transcription</keyword>
<dbReference type="InterPro" id="IPR017930">
    <property type="entry name" value="Myb_dom"/>
</dbReference>
<dbReference type="PROSITE" id="PS50090">
    <property type="entry name" value="MYB_LIKE"/>
    <property type="match status" value="2"/>
</dbReference>
<dbReference type="GO" id="GO:0005634">
    <property type="term" value="C:nucleus"/>
    <property type="evidence" value="ECO:0007669"/>
    <property type="project" value="UniProtKB-SubCell"/>
</dbReference>
<keyword evidence="6" id="KW-0539">Nucleus</keyword>
<keyword evidence="4" id="KW-0238">DNA-binding</keyword>
<dbReference type="SUPFAM" id="SSF46689">
    <property type="entry name" value="Homeodomain-like"/>
    <property type="match status" value="1"/>
</dbReference>
<feature type="domain" description="HTH myb-type" evidence="8">
    <location>
        <begin position="9"/>
        <end position="62"/>
    </location>
</feature>
<dbReference type="FunFam" id="1.10.10.60:FF:000015">
    <property type="entry name" value="Transcription factor RAX3"/>
    <property type="match status" value="1"/>
</dbReference>
<evidence type="ECO:0000256" key="6">
    <source>
        <dbReference type="ARBA" id="ARBA00023242"/>
    </source>
</evidence>
<evidence type="ECO:0000256" key="1">
    <source>
        <dbReference type="ARBA" id="ARBA00004123"/>
    </source>
</evidence>
<evidence type="ECO:0000313" key="10">
    <source>
        <dbReference type="Proteomes" id="UP000516437"/>
    </source>
</evidence>
<evidence type="ECO:0000256" key="4">
    <source>
        <dbReference type="ARBA" id="ARBA00023125"/>
    </source>
</evidence>
<dbReference type="CDD" id="cd00167">
    <property type="entry name" value="SANT"/>
    <property type="match status" value="2"/>
</dbReference>
<name>A0A6A1UWK0_9ROSI</name>
<evidence type="ECO:0000259" key="7">
    <source>
        <dbReference type="PROSITE" id="PS50090"/>
    </source>
</evidence>
<reference evidence="9 10" key="1">
    <citation type="journal article" date="2019" name="Plant Biotechnol. J.">
        <title>The red bayberry genome and genetic basis of sex determination.</title>
        <authorList>
            <person name="Jia H.M."/>
            <person name="Jia H.J."/>
            <person name="Cai Q.L."/>
            <person name="Wang Y."/>
            <person name="Zhao H.B."/>
            <person name="Yang W.F."/>
            <person name="Wang G.Y."/>
            <person name="Li Y.H."/>
            <person name="Zhan D.L."/>
            <person name="Shen Y.T."/>
            <person name="Niu Q.F."/>
            <person name="Chang L."/>
            <person name="Qiu J."/>
            <person name="Zhao L."/>
            <person name="Xie H.B."/>
            <person name="Fu W.Y."/>
            <person name="Jin J."/>
            <person name="Li X.W."/>
            <person name="Jiao Y."/>
            <person name="Zhou C.C."/>
            <person name="Tu T."/>
            <person name="Chai C.Y."/>
            <person name="Gao J.L."/>
            <person name="Fan L.J."/>
            <person name="van de Weg E."/>
            <person name="Wang J.Y."/>
            <person name="Gao Z.S."/>
        </authorList>
    </citation>
    <scope>NUCLEOTIDE SEQUENCE [LARGE SCALE GENOMIC DNA]</scope>
    <source>
        <tissue evidence="9">Leaves</tissue>
    </source>
</reference>
<keyword evidence="2" id="KW-0677">Repeat</keyword>
<dbReference type="EMBL" id="RXIC02000026">
    <property type="protein sequence ID" value="KAB1204208.1"/>
    <property type="molecule type" value="Genomic_DNA"/>
</dbReference>
<dbReference type="SMART" id="SM00717">
    <property type="entry name" value="SANT"/>
    <property type="match status" value="2"/>
</dbReference>
<feature type="domain" description="HTH myb-type" evidence="8">
    <location>
        <begin position="63"/>
        <end position="117"/>
    </location>
</feature>
<comment type="subcellular location">
    <subcellularLocation>
        <location evidence="1">Nucleus</location>
    </subcellularLocation>
</comment>
<sequence length="368" mass="41359">MGRAPCCDKANVKKGPWSPEEDAKLKAYIEQYGTGGNWIALPQKIGLKRCGKSCRLRWLNYLRPNIKHGGFSEEEDNIICNLYISIGSRWSIIAAQLPGRTDNDIKNYWNTRLKKKLLGRRKESNMNRLSSMGAKDANGLEDDSYSPALSSSALERLQLHMQLQSLQKPFSFCNNPAMWPKLHPLQEKMIQSLQSLNGSPTPLWQHGLPSPQPGQGQKVDHFYEPPTTATVQEDFSNISNPKVNEMQNPLHVIPPSGNSMAFINGNNPMDSTPVPKADGIEQSSAGIEVSGFQAELDDFLSNKSAAFVPQEDQMVEFDCFREMNSSKDNVIWWSNYFDAKSATSNPWDSTSVLQSEQMFQDYQLGYNL</sequence>
<evidence type="ECO:0000313" key="9">
    <source>
        <dbReference type="EMBL" id="KAB1204208.1"/>
    </source>
</evidence>
<accession>A0A6A1UWK0</accession>
<dbReference type="Pfam" id="PF00249">
    <property type="entry name" value="Myb_DNA-binding"/>
    <property type="match status" value="2"/>
</dbReference>
<dbReference type="AlphaFoldDB" id="A0A6A1UWK0"/>
<evidence type="ECO:0000259" key="8">
    <source>
        <dbReference type="PROSITE" id="PS51294"/>
    </source>
</evidence>
<proteinExistence type="predicted"/>
<gene>
    <name evidence="9" type="ORF">CJ030_MR8G028289</name>
</gene>
<dbReference type="Proteomes" id="UP000516437">
    <property type="component" value="Chromosome 8"/>
</dbReference>
<evidence type="ECO:0000256" key="3">
    <source>
        <dbReference type="ARBA" id="ARBA00023015"/>
    </source>
</evidence>
<keyword evidence="10" id="KW-1185">Reference proteome</keyword>
<feature type="domain" description="Myb-like" evidence="7">
    <location>
        <begin position="63"/>
        <end position="113"/>
    </location>
</feature>
<dbReference type="OrthoDB" id="2143914at2759"/>
<organism evidence="9 10">
    <name type="scientific">Morella rubra</name>
    <name type="common">Chinese bayberry</name>
    <dbReference type="NCBI Taxonomy" id="262757"/>
    <lineage>
        <taxon>Eukaryota</taxon>
        <taxon>Viridiplantae</taxon>
        <taxon>Streptophyta</taxon>
        <taxon>Embryophyta</taxon>
        <taxon>Tracheophyta</taxon>
        <taxon>Spermatophyta</taxon>
        <taxon>Magnoliopsida</taxon>
        <taxon>eudicotyledons</taxon>
        <taxon>Gunneridae</taxon>
        <taxon>Pentapetalae</taxon>
        <taxon>rosids</taxon>
        <taxon>fabids</taxon>
        <taxon>Fagales</taxon>
        <taxon>Myricaceae</taxon>
        <taxon>Morella</taxon>
    </lineage>
</organism>
<evidence type="ECO:0000256" key="5">
    <source>
        <dbReference type="ARBA" id="ARBA00023163"/>
    </source>
</evidence>